<evidence type="ECO:0000256" key="6">
    <source>
        <dbReference type="ARBA" id="ARBA00022917"/>
    </source>
</evidence>
<comment type="function">
    <text evidence="7">One of the essential components for the initiation of protein synthesis. Stabilizes the binding of IF-2 and IF-3 on the 30S subunit to which N-formylmethionyl-tRNA(fMet) subsequently binds. Helps modulate mRNA selection, yielding the 30S pre-initiation complex (PIC). Upon addition of the 50S ribosomal subunit IF-1, IF-2 and IF-3 are released leaving the mature 70S translation initiation complex.</text>
</comment>
<dbReference type="FunFam" id="2.40.50.140:FF:000002">
    <property type="entry name" value="Translation initiation factor IF-1"/>
    <property type="match status" value="1"/>
</dbReference>
<dbReference type="GO" id="GO:0003743">
    <property type="term" value="F:translation initiation factor activity"/>
    <property type="evidence" value="ECO:0007669"/>
    <property type="project" value="UniProtKB-UniRule"/>
</dbReference>
<evidence type="ECO:0000256" key="1">
    <source>
        <dbReference type="ARBA" id="ARBA00010939"/>
    </source>
</evidence>
<dbReference type="GO" id="GO:0043022">
    <property type="term" value="F:ribosome binding"/>
    <property type="evidence" value="ECO:0007669"/>
    <property type="project" value="UniProtKB-UniRule"/>
</dbReference>
<sequence length="86" mass="9908">MAKEELLEMEGLVDEILPDSRYRITLDNGHKLIAYTAGRMKKNHIRILAGDKVSLEVSPYDLSKGRITFRHIENRQSFAGAPNRRR</sequence>
<dbReference type="Proteomes" id="UP000501090">
    <property type="component" value="Chromosome"/>
</dbReference>
<keyword evidence="4 7" id="KW-0699">rRNA-binding</keyword>
<evidence type="ECO:0000256" key="2">
    <source>
        <dbReference type="ARBA" id="ARBA00022490"/>
    </source>
</evidence>
<dbReference type="Pfam" id="PF01176">
    <property type="entry name" value="eIF-1a"/>
    <property type="match status" value="1"/>
</dbReference>
<evidence type="ECO:0000313" key="10">
    <source>
        <dbReference type="EMBL" id="QKM60745.1"/>
    </source>
</evidence>
<evidence type="ECO:0000256" key="4">
    <source>
        <dbReference type="ARBA" id="ARBA00022730"/>
    </source>
</evidence>
<dbReference type="NCBIfam" id="TIGR00008">
    <property type="entry name" value="infA"/>
    <property type="match status" value="1"/>
</dbReference>
<evidence type="ECO:0000256" key="3">
    <source>
        <dbReference type="ARBA" id="ARBA00022540"/>
    </source>
</evidence>
<dbReference type="InterPro" id="IPR004368">
    <property type="entry name" value="TIF_IF1"/>
</dbReference>
<keyword evidence="2 7" id="KW-0963">Cytoplasm</keyword>
<evidence type="ECO:0000259" key="9">
    <source>
        <dbReference type="PROSITE" id="PS50832"/>
    </source>
</evidence>
<dbReference type="GO" id="GO:0005829">
    <property type="term" value="C:cytosol"/>
    <property type="evidence" value="ECO:0007669"/>
    <property type="project" value="TreeGrafter"/>
</dbReference>
<dbReference type="GO" id="GO:0019843">
    <property type="term" value="F:rRNA binding"/>
    <property type="evidence" value="ECO:0007669"/>
    <property type="project" value="UniProtKB-UniRule"/>
</dbReference>
<comment type="subcellular location">
    <subcellularLocation>
        <location evidence="7">Cytoplasm</location>
    </subcellularLocation>
</comment>
<dbReference type="RefSeq" id="WP_173960503.1">
    <property type="nucleotide sequence ID" value="NZ_CBCSCC010000011.1"/>
</dbReference>
<dbReference type="InterPro" id="IPR006196">
    <property type="entry name" value="RNA-binding_domain_S1_IF1"/>
</dbReference>
<feature type="domain" description="S1-like" evidence="9">
    <location>
        <begin position="1"/>
        <end position="72"/>
    </location>
</feature>
<keyword evidence="5 7" id="KW-0694">RNA-binding</keyword>
<keyword evidence="6 7" id="KW-0648">Protein biosynthesis</keyword>
<evidence type="ECO:0000256" key="7">
    <source>
        <dbReference type="HAMAP-Rule" id="MF_00075"/>
    </source>
</evidence>
<dbReference type="AlphaFoldDB" id="A0A6M9PPB3"/>
<comment type="subunit">
    <text evidence="7">Component of the 30S ribosomal translation pre-initiation complex which assembles on the 30S ribosome in the order IF-2 and IF-3, IF-1 and N-formylmethionyl-tRNA(fMet); mRNA recruitment can occur at any time during PIC assembly.</text>
</comment>
<dbReference type="SUPFAM" id="SSF50249">
    <property type="entry name" value="Nucleic acid-binding proteins"/>
    <property type="match status" value="1"/>
</dbReference>
<organism evidence="10 11">
    <name type="scientific">Polynucleobacter arcticus</name>
    <dbReference type="NCBI Taxonomy" id="1743165"/>
    <lineage>
        <taxon>Bacteria</taxon>
        <taxon>Pseudomonadati</taxon>
        <taxon>Pseudomonadota</taxon>
        <taxon>Betaproteobacteria</taxon>
        <taxon>Burkholderiales</taxon>
        <taxon>Burkholderiaceae</taxon>
        <taxon>Polynucleobacter</taxon>
    </lineage>
</organism>
<protein>
    <recommendedName>
        <fullName evidence="7 8">Translation initiation factor IF-1</fullName>
    </recommendedName>
</protein>
<keyword evidence="11" id="KW-1185">Reference proteome</keyword>
<evidence type="ECO:0000256" key="8">
    <source>
        <dbReference type="NCBIfam" id="TIGR00008"/>
    </source>
</evidence>
<gene>
    <name evidence="7" type="primary">infA</name>
    <name evidence="10" type="ORF">DN92_06695</name>
</gene>
<dbReference type="HAMAP" id="MF_00075">
    <property type="entry name" value="IF_1"/>
    <property type="match status" value="1"/>
</dbReference>
<dbReference type="KEGG" id="pard:DN92_06695"/>
<dbReference type="Gene3D" id="2.40.50.140">
    <property type="entry name" value="Nucleic acid-binding proteins"/>
    <property type="match status" value="1"/>
</dbReference>
<evidence type="ECO:0000313" key="11">
    <source>
        <dbReference type="Proteomes" id="UP000501090"/>
    </source>
</evidence>
<keyword evidence="3 7" id="KW-0396">Initiation factor</keyword>
<dbReference type="PANTHER" id="PTHR33370:SF1">
    <property type="entry name" value="TRANSLATION INITIATION FACTOR IF-1, CHLOROPLASTIC"/>
    <property type="match status" value="1"/>
</dbReference>
<dbReference type="PANTHER" id="PTHR33370">
    <property type="entry name" value="TRANSLATION INITIATION FACTOR IF-1, CHLOROPLASTIC"/>
    <property type="match status" value="1"/>
</dbReference>
<dbReference type="PROSITE" id="PS50832">
    <property type="entry name" value="S1_IF1_TYPE"/>
    <property type="match status" value="1"/>
</dbReference>
<dbReference type="InterPro" id="IPR012340">
    <property type="entry name" value="NA-bd_OB-fold"/>
</dbReference>
<dbReference type="EMBL" id="CP028940">
    <property type="protein sequence ID" value="QKM60745.1"/>
    <property type="molecule type" value="Genomic_DNA"/>
</dbReference>
<dbReference type="CDD" id="cd04451">
    <property type="entry name" value="S1_IF1"/>
    <property type="match status" value="1"/>
</dbReference>
<evidence type="ECO:0000256" key="5">
    <source>
        <dbReference type="ARBA" id="ARBA00022884"/>
    </source>
</evidence>
<reference evidence="10 11" key="1">
    <citation type="submission" date="2018-04" db="EMBL/GenBank/DDBJ databases">
        <title>Polynucleobacter sp. UK-Long2-W17 genome.</title>
        <authorList>
            <person name="Hahn M.W."/>
        </authorList>
    </citation>
    <scope>NUCLEOTIDE SEQUENCE [LARGE SCALE GENOMIC DNA]</scope>
    <source>
        <strain evidence="10 11">UK-Long2-W17</strain>
    </source>
</reference>
<accession>A0A6M9PPB3</accession>
<name>A0A6M9PPB3_9BURK</name>
<proteinExistence type="inferred from homology"/>
<comment type="similarity">
    <text evidence="1 7">Belongs to the IF-1 family.</text>
</comment>